<dbReference type="InterPro" id="IPR036286">
    <property type="entry name" value="LexA/Signal_pep-like_sf"/>
</dbReference>
<evidence type="ECO:0000256" key="1">
    <source>
        <dbReference type="ARBA" id="ARBA00000677"/>
    </source>
</evidence>
<keyword evidence="9" id="KW-1133">Transmembrane helix</keyword>
<comment type="subcellular location">
    <subcellularLocation>
        <location evidence="2">Endoplasmic reticulum membrane</location>
        <topology evidence="2">Single-pass type II membrane protein</topology>
    </subcellularLocation>
</comment>
<evidence type="ECO:0000313" key="13">
    <source>
        <dbReference type="EMBL" id="KAK4460487.1"/>
    </source>
</evidence>
<gene>
    <name evidence="13" type="ORF">QBC42DRAFT_180870</name>
</gene>
<proteinExistence type="inferred from homology"/>
<name>A0AAV9HI02_9PEZI</name>
<keyword evidence="6" id="KW-0812">Transmembrane</keyword>
<evidence type="ECO:0000256" key="8">
    <source>
        <dbReference type="ARBA" id="ARBA00022968"/>
    </source>
</evidence>
<evidence type="ECO:0000256" key="7">
    <source>
        <dbReference type="ARBA" id="ARBA00022824"/>
    </source>
</evidence>
<dbReference type="Proteomes" id="UP001321749">
    <property type="component" value="Unassembled WGS sequence"/>
</dbReference>
<evidence type="ECO:0000256" key="12">
    <source>
        <dbReference type="RuleBase" id="RU362047"/>
    </source>
</evidence>
<dbReference type="PRINTS" id="PR00728">
    <property type="entry name" value="SIGNALPTASE"/>
</dbReference>
<organism evidence="13 14">
    <name type="scientific">Cladorrhinum samala</name>
    <dbReference type="NCBI Taxonomy" id="585594"/>
    <lineage>
        <taxon>Eukaryota</taxon>
        <taxon>Fungi</taxon>
        <taxon>Dikarya</taxon>
        <taxon>Ascomycota</taxon>
        <taxon>Pezizomycotina</taxon>
        <taxon>Sordariomycetes</taxon>
        <taxon>Sordariomycetidae</taxon>
        <taxon>Sordariales</taxon>
        <taxon>Podosporaceae</taxon>
        <taxon>Cladorrhinum</taxon>
    </lineage>
</organism>
<dbReference type="SUPFAM" id="SSF51306">
    <property type="entry name" value="LexA/Signal peptidase"/>
    <property type="match status" value="1"/>
</dbReference>
<dbReference type="PANTHER" id="PTHR10806">
    <property type="entry name" value="SIGNAL PEPTIDASE COMPLEX CATALYTIC SUBUNIT SEC11"/>
    <property type="match status" value="1"/>
</dbReference>
<sequence length="169" mass="19160">MASLRYGSVARSGLISLLPLLQIVSHLVMGWKALSLVADTPYPAMIVITESMVPAFNPGDILFIVNRQDKIRVGDLPVAVLPNRPFPMIHRVVQILYETQEGEDRELILTKGDNNEVDDTMLYPEGQRYIQRHEIVGFVRGYLPFLGWVVIFLQNPGRVVHALYTYINQ</sequence>
<dbReference type="PANTHER" id="PTHR10806:SF6">
    <property type="entry name" value="SIGNAL PEPTIDASE COMPLEX CATALYTIC SUBUNIT SEC11"/>
    <property type="match status" value="1"/>
</dbReference>
<dbReference type="AlphaFoldDB" id="A0AAV9HI02"/>
<keyword evidence="8" id="KW-0735">Signal-anchor</keyword>
<evidence type="ECO:0000256" key="2">
    <source>
        <dbReference type="ARBA" id="ARBA00004648"/>
    </source>
</evidence>
<keyword evidence="7 12" id="KW-0256">Endoplasmic reticulum</keyword>
<evidence type="ECO:0000256" key="3">
    <source>
        <dbReference type="ARBA" id="ARBA00011035"/>
    </source>
</evidence>
<comment type="function">
    <text evidence="11">Catalytic component of the signal peptidase complex (SPC) which catalyzes the cleavage of N-terminal signal sequences from nascent proteins as they are translocated into the lumen of the endoplasmic reticulum. Specifically cleaves N-terminal signal peptides that contain a hydrophobic alpha-helix (h-region) shorter than 18-20 amino acids.</text>
</comment>
<evidence type="ECO:0000256" key="6">
    <source>
        <dbReference type="ARBA" id="ARBA00022692"/>
    </source>
</evidence>
<dbReference type="GO" id="GO:0005787">
    <property type="term" value="C:signal peptidase complex"/>
    <property type="evidence" value="ECO:0007669"/>
    <property type="project" value="TreeGrafter"/>
</dbReference>
<comment type="caution">
    <text evidence="13">The sequence shown here is derived from an EMBL/GenBank/DDBJ whole genome shotgun (WGS) entry which is preliminary data.</text>
</comment>
<evidence type="ECO:0000256" key="10">
    <source>
        <dbReference type="ARBA" id="ARBA00023136"/>
    </source>
</evidence>
<keyword evidence="12" id="KW-0378">Hydrolase</keyword>
<comment type="catalytic activity">
    <reaction evidence="1 12">
        <text>Cleavage of hydrophobic, N-terminal signal or leader sequences from secreted and periplasmic proteins.</text>
        <dbReference type="EC" id="3.4.21.89"/>
    </reaction>
</comment>
<dbReference type="EMBL" id="MU865011">
    <property type="protein sequence ID" value="KAK4460487.1"/>
    <property type="molecule type" value="Genomic_DNA"/>
</dbReference>
<evidence type="ECO:0000256" key="9">
    <source>
        <dbReference type="ARBA" id="ARBA00022989"/>
    </source>
</evidence>
<comment type="similarity">
    <text evidence="3 12">Belongs to the peptidase S26B family.</text>
</comment>
<dbReference type="GO" id="GO:0006465">
    <property type="term" value="P:signal peptide processing"/>
    <property type="evidence" value="ECO:0007669"/>
    <property type="project" value="UniProtKB-UniRule"/>
</dbReference>
<dbReference type="GO" id="GO:0009003">
    <property type="term" value="F:signal peptidase activity"/>
    <property type="evidence" value="ECO:0007669"/>
    <property type="project" value="UniProtKB-EC"/>
</dbReference>
<keyword evidence="12" id="KW-0645">Protease</keyword>
<reference evidence="13" key="1">
    <citation type="journal article" date="2023" name="Mol. Phylogenet. Evol.">
        <title>Genome-scale phylogeny and comparative genomics of the fungal order Sordariales.</title>
        <authorList>
            <person name="Hensen N."/>
            <person name="Bonometti L."/>
            <person name="Westerberg I."/>
            <person name="Brannstrom I.O."/>
            <person name="Guillou S."/>
            <person name="Cros-Aarteil S."/>
            <person name="Calhoun S."/>
            <person name="Haridas S."/>
            <person name="Kuo A."/>
            <person name="Mondo S."/>
            <person name="Pangilinan J."/>
            <person name="Riley R."/>
            <person name="LaButti K."/>
            <person name="Andreopoulos B."/>
            <person name="Lipzen A."/>
            <person name="Chen C."/>
            <person name="Yan M."/>
            <person name="Daum C."/>
            <person name="Ng V."/>
            <person name="Clum A."/>
            <person name="Steindorff A."/>
            <person name="Ohm R.A."/>
            <person name="Martin F."/>
            <person name="Silar P."/>
            <person name="Natvig D.O."/>
            <person name="Lalanne C."/>
            <person name="Gautier V."/>
            <person name="Ament-Velasquez S.L."/>
            <person name="Kruys A."/>
            <person name="Hutchinson M.I."/>
            <person name="Powell A.J."/>
            <person name="Barry K."/>
            <person name="Miller A.N."/>
            <person name="Grigoriev I.V."/>
            <person name="Debuchy R."/>
            <person name="Gladieux P."/>
            <person name="Hiltunen Thoren M."/>
            <person name="Johannesson H."/>
        </authorList>
    </citation>
    <scope>NUCLEOTIDE SEQUENCE</scope>
    <source>
        <strain evidence="13">PSN324</strain>
    </source>
</reference>
<dbReference type="NCBIfam" id="TIGR02228">
    <property type="entry name" value="sigpep_I_arch"/>
    <property type="match status" value="1"/>
</dbReference>
<evidence type="ECO:0000313" key="14">
    <source>
        <dbReference type="Proteomes" id="UP001321749"/>
    </source>
</evidence>
<dbReference type="EC" id="3.4.21.89" evidence="4 12"/>
<comment type="subunit">
    <text evidence="12">Component of the signal peptidase complex.</text>
</comment>
<evidence type="ECO:0000256" key="4">
    <source>
        <dbReference type="ARBA" id="ARBA00013208"/>
    </source>
</evidence>
<keyword evidence="10" id="KW-0472">Membrane</keyword>
<dbReference type="CDD" id="cd06462">
    <property type="entry name" value="Peptidase_S24_S26"/>
    <property type="match status" value="1"/>
</dbReference>
<dbReference type="InterPro" id="IPR001733">
    <property type="entry name" value="Peptidase_S26B"/>
</dbReference>
<keyword evidence="14" id="KW-1185">Reference proteome</keyword>
<reference evidence="13" key="2">
    <citation type="submission" date="2023-06" db="EMBL/GenBank/DDBJ databases">
        <authorList>
            <consortium name="Lawrence Berkeley National Laboratory"/>
            <person name="Mondo S.J."/>
            <person name="Hensen N."/>
            <person name="Bonometti L."/>
            <person name="Westerberg I."/>
            <person name="Brannstrom I.O."/>
            <person name="Guillou S."/>
            <person name="Cros-Aarteil S."/>
            <person name="Calhoun S."/>
            <person name="Haridas S."/>
            <person name="Kuo A."/>
            <person name="Pangilinan J."/>
            <person name="Riley R."/>
            <person name="Labutti K."/>
            <person name="Andreopoulos B."/>
            <person name="Lipzen A."/>
            <person name="Chen C."/>
            <person name="Yanf M."/>
            <person name="Daum C."/>
            <person name="Ng V."/>
            <person name="Clum A."/>
            <person name="Steindorff A."/>
            <person name="Ohm R."/>
            <person name="Martin F."/>
            <person name="Silar P."/>
            <person name="Natvig D."/>
            <person name="Lalanne C."/>
            <person name="Gautier V."/>
            <person name="Ament-Velasquez S.L."/>
            <person name="Kruys A."/>
            <person name="Hutchinson M.I."/>
            <person name="Powell A.J."/>
            <person name="Barry K."/>
            <person name="Miller A.N."/>
            <person name="Grigoriev I.V."/>
            <person name="Debuchy R."/>
            <person name="Gladieux P."/>
            <person name="Thoren M.H."/>
            <person name="Johannesson H."/>
        </authorList>
    </citation>
    <scope>NUCLEOTIDE SEQUENCE</scope>
    <source>
        <strain evidence="13">PSN324</strain>
    </source>
</reference>
<protein>
    <recommendedName>
        <fullName evidence="5 12">Signal peptidase complex catalytic subunit SEC11</fullName>
        <ecNumber evidence="4 12">3.4.21.89</ecNumber>
    </recommendedName>
</protein>
<accession>A0AAV9HI02</accession>
<evidence type="ECO:0000256" key="5">
    <source>
        <dbReference type="ARBA" id="ARBA00019685"/>
    </source>
</evidence>
<evidence type="ECO:0000256" key="11">
    <source>
        <dbReference type="ARBA" id="ARBA00045533"/>
    </source>
</evidence>